<evidence type="ECO:0000313" key="1">
    <source>
        <dbReference type="Proteomes" id="UP000829291"/>
    </source>
</evidence>
<name>A0ABM3G7X1_NEOLC</name>
<sequence length="101" mass="12321">MRYLLGYISFPRTENRGRLFEYGVQMTFSDQELFRYLVNLEIILCTYLERLGQMMNSTRFMTMMPLLTSKMHIRFHQRLELDESYMIRKTDLILQQFGPVY</sequence>
<keyword evidence="1" id="KW-1185">Reference proteome</keyword>
<protein>
    <submittedName>
        <fullName evidence="2">Uncharacterized protein LOC124294576</fullName>
    </submittedName>
</protein>
<dbReference type="RefSeq" id="XP_046596350.1">
    <property type="nucleotide sequence ID" value="XM_046740394.1"/>
</dbReference>
<organism evidence="1 2">
    <name type="scientific">Neodiprion lecontei</name>
    <name type="common">Redheaded pine sawfly</name>
    <dbReference type="NCBI Taxonomy" id="441921"/>
    <lineage>
        <taxon>Eukaryota</taxon>
        <taxon>Metazoa</taxon>
        <taxon>Ecdysozoa</taxon>
        <taxon>Arthropoda</taxon>
        <taxon>Hexapoda</taxon>
        <taxon>Insecta</taxon>
        <taxon>Pterygota</taxon>
        <taxon>Neoptera</taxon>
        <taxon>Endopterygota</taxon>
        <taxon>Hymenoptera</taxon>
        <taxon>Tenthredinoidea</taxon>
        <taxon>Diprionidae</taxon>
        <taxon>Diprioninae</taxon>
        <taxon>Neodiprion</taxon>
    </lineage>
</organism>
<dbReference type="GeneID" id="124294576"/>
<gene>
    <name evidence="2" type="primary">LOC124294576</name>
</gene>
<dbReference type="Proteomes" id="UP000829291">
    <property type="component" value="Chromosome 1"/>
</dbReference>
<evidence type="ECO:0000313" key="2">
    <source>
        <dbReference type="RefSeq" id="XP_046596350.1"/>
    </source>
</evidence>
<reference evidence="2" key="1">
    <citation type="submission" date="2025-08" db="UniProtKB">
        <authorList>
            <consortium name="RefSeq"/>
        </authorList>
    </citation>
    <scope>IDENTIFICATION</scope>
    <source>
        <tissue evidence="2">Thorax and Abdomen</tissue>
    </source>
</reference>
<proteinExistence type="predicted"/>
<accession>A0ABM3G7X1</accession>